<dbReference type="EMBL" id="CADCVL010000247">
    <property type="protein sequence ID" value="CAA9481545.1"/>
    <property type="molecule type" value="Genomic_DNA"/>
</dbReference>
<gene>
    <name evidence="2" type="ORF">AVDCRST_MAG65-1468</name>
</gene>
<organism evidence="2">
    <name type="scientific">uncultured Solirubrobacteraceae bacterium</name>
    <dbReference type="NCBI Taxonomy" id="1162706"/>
    <lineage>
        <taxon>Bacteria</taxon>
        <taxon>Bacillati</taxon>
        <taxon>Actinomycetota</taxon>
        <taxon>Thermoleophilia</taxon>
        <taxon>Solirubrobacterales</taxon>
        <taxon>Solirubrobacteraceae</taxon>
        <taxon>environmental samples</taxon>
    </lineage>
</organism>
<proteinExistence type="predicted"/>
<feature type="non-terminal residue" evidence="2">
    <location>
        <position position="1"/>
    </location>
</feature>
<accession>A0A6J4S2W9</accession>
<sequence length="30" mass="3475">DPERPALRRATQTRDHPPAGRRGQGPRRRL</sequence>
<evidence type="ECO:0000256" key="1">
    <source>
        <dbReference type="SAM" id="MobiDB-lite"/>
    </source>
</evidence>
<evidence type="ECO:0000313" key="2">
    <source>
        <dbReference type="EMBL" id="CAA9481545.1"/>
    </source>
</evidence>
<protein>
    <submittedName>
        <fullName evidence="2">Uncharacterized protein</fullName>
    </submittedName>
</protein>
<reference evidence="2" key="1">
    <citation type="submission" date="2020-02" db="EMBL/GenBank/DDBJ databases">
        <authorList>
            <person name="Meier V. D."/>
        </authorList>
    </citation>
    <scope>NUCLEOTIDE SEQUENCE</scope>
    <source>
        <strain evidence="2">AVDCRST_MAG65</strain>
    </source>
</reference>
<dbReference type="AlphaFoldDB" id="A0A6J4S2W9"/>
<name>A0A6J4S2W9_9ACTN</name>
<feature type="compositionally biased region" description="Basic and acidic residues" evidence="1">
    <location>
        <begin position="1"/>
        <end position="18"/>
    </location>
</feature>
<feature type="non-terminal residue" evidence="2">
    <location>
        <position position="30"/>
    </location>
</feature>
<feature type="region of interest" description="Disordered" evidence="1">
    <location>
        <begin position="1"/>
        <end position="30"/>
    </location>
</feature>